<sequence>MGMFSDLWDGIKTIGSAVKKVVKKVYEIISDERTVIVYDRLKRVMDDCSGDPNSDACAPDFVNLPSVDMESRLSEHDERIEKNAKSIRESYQLLAVQSEINRMRLSAEIIDSSMRNVKIHASSLSTHYQNMRNINGLVNDGNAMRYALKKLMSVVNYNANLIANGGNNPMKIEGVDIDKKDGAVSIVAAFDAFDRTRELLTDEVVSLCNLSEAHLQDIKKLKRDVSGLKGEIKHKTIQFLENMVEPKFKDVHRAARELQSEVAQLPAGVREPDGKFVFENNQIKMYVPGDNS</sequence>
<proteinExistence type="predicted"/>
<reference evidence="2 4" key="2">
    <citation type="submission" date="2019-03" db="EMBL/GenBank/DDBJ databases">
        <title>Genomic Encyclopedia of Type Strains, Phase IV (KMG-IV): sequencing the most valuable type-strain genomes for metagenomic binning, comparative biology and taxonomic classification.</title>
        <authorList>
            <person name="Goeker M."/>
        </authorList>
    </citation>
    <scope>NUCLEOTIDE SEQUENCE [LARGE SCALE GENOMIC DNA]</scope>
    <source>
        <strain evidence="2 4">DSM 101483</strain>
    </source>
</reference>
<dbReference type="AlphaFoldDB" id="A0A126QJQ4"/>
<keyword evidence="3" id="KW-1185">Reference proteome</keyword>
<dbReference type="Proteomes" id="UP000295506">
    <property type="component" value="Unassembled WGS sequence"/>
</dbReference>
<organism evidence="2 4">
    <name type="scientific">Pseudodesulfovibrio indicus</name>
    <dbReference type="NCBI Taxonomy" id="1716143"/>
    <lineage>
        <taxon>Bacteria</taxon>
        <taxon>Pseudomonadati</taxon>
        <taxon>Thermodesulfobacteriota</taxon>
        <taxon>Desulfovibrionia</taxon>
        <taxon>Desulfovibrionales</taxon>
        <taxon>Desulfovibrionaceae</taxon>
    </lineage>
</organism>
<evidence type="ECO:0000313" key="4">
    <source>
        <dbReference type="Proteomes" id="UP000295506"/>
    </source>
</evidence>
<accession>A0A126QJQ4</accession>
<evidence type="ECO:0008006" key="5">
    <source>
        <dbReference type="Google" id="ProtNLM"/>
    </source>
</evidence>
<dbReference type="KEGG" id="dej:AWY79_03465"/>
<reference evidence="1 3" key="1">
    <citation type="journal article" date="2016" name="Front. Microbiol.">
        <title>Genome Sequence of the Piezophilic, Mesophilic Sulfate-Reducing Bacterium Desulfovibrio indicus J2T.</title>
        <authorList>
            <person name="Cao J."/>
            <person name="Maignien L."/>
            <person name="Shao Z."/>
            <person name="Alain K."/>
            <person name="Jebbar M."/>
        </authorList>
    </citation>
    <scope>NUCLEOTIDE SEQUENCE [LARGE SCALE GENOMIC DNA]</scope>
    <source>
        <strain evidence="1 3">J2</strain>
    </source>
</reference>
<evidence type="ECO:0000313" key="3">
    <source>
        <dbReference type="Proteomes" id="UP000055611"/>
    </source>
</evidence>
<dbReference type="Proteomes" id="UP000055611">
    <property type="component" value="Chromosome"/>
</dbReference>
<dbReference type="EMBL" id="SOBK01000007">
    <property type="protein sequence ID" value="TDT87954.1"/>
    <property type="molecule type" value="Genomic_DNA"/>
</dbReference>
<name>A0A126QJQ4_9BACT</name>
<gene>
    <name evidence="1" type="ORF">AWY79_03465</name>
    <name evidence="2" type="ORF">EDC59_107149</name>
</gene>
<evidence type="ECO:0000313" key="1">
    <source>
        <dbReference type="EMBL" id="AMK10243.1"/>
    </source>
</evidence>
<evidence type="ECO:0000313" key="2">
    <source>
        <dbReference type="EMBL" id="TDT87954.1"/>
    </source>
</evidence>
<protein>
    <recommendedName>
        <fullName evidence="5">Chemotaxis protein</fullName>
    </recommendedName>
</protein>
<dbReference type="EMBL" id="CP014206">
    <property type="protein sequence ID" value="AMK10243.1"/>
    <property type="molecule type" value="Genomic_DNA"/>
</dbReference>